<feature type="domain" description="Copper amine oxidase-like N-terminal" evidence="2">
    <location>
        <begin position="197"/>
        <end position="304"/>
    </location>
</feature>
<keyword evidence="4" id="KW-1185">Reference proteome</keyword>
<feature type="chain" id="PRO_5032575226" description="Copper amine oxidase-like N-terminal domain-containing protein" evidence="1">
    <location>
        <begin position="29"/>
        <end position="307"/>
    </location>
</feature>
<feature type="signal peptide" evidence="1">
    <location>
        <begin position="1"/>
        <end position="28"/>
    </location>
</feature>
<dbReference type="InterPro" id="IPR012854">
    <property type="entry name" value="Cu_amine_oxidase-like_N"/>
</dbReference>
<protein>
    <recommendedName>
        <fullName evidence="2">Copper amine oxidase-like N-terminal domain-containing protein</fullName>
    </recommendedName>
</protein>
<dbReference type="Pfam" id="PF07833">
    <property type="entry name" value="Cu_amine_oxidN1"/>
    <property type="match status" value="1"/>
</dbReference>
<proteinExistence type="predicted"/>
<evidence type="ECO:0000313" key="4">
    <source>
        <dbReference type="Proteomes" id="UP000463470"/>
    </source>
</evidence>
<dbReference type="SUPFAM" id="SSF55383">
    <property type="entry name" value="Copper amine oxidase, domain N"/>
    <property type="match status" value="1"/>
</dbReference>
<organism evidence="3 4">
    <name type="scientific">Heliomicrobium undosum</name>
    <dbReference type="NCBI Taxonomy" id="121734"/>
    <lineage>
        <taxon>Bacteria</taxon>
        <taxon>Bacillati</taxon>
        <taxon>Bacillota</taxon>
        <taxon>Clostridia</taxon>
        <taxon>Eubacteriales</taxon>
        <taxon>Heliobacteriaceae</taxon>
        <taxon>Heliomicrobium</taxon>
    </lineage>
</organism>
<dbReference type="AlphaFoldDB" id="A0A845L3U9"/>
<dbReference type="InterPro" id="IPR036582">
    <property type="entry name" value="Mao_N_sf"/>
</dbReference>
<dbReference type="OrthoDB" id="268113at2"/>
<gene>
    <name evidence="3" type="ORF">GTO91_07365</name>
</gene>
<comment type="caution">
    <text evidence="3">The sequence shown here is derived from an EMBL/GenBank/DDBJ whole genome shotgun (WGS) entry which is preliminary data.</text>
</comment>
<evidence type="ECO:0000259" key="2">
    <source>
        <dbReference type="Pfam" id="PF07833"/>
    </source>
</evidence>
<dbReference type="Proteomes" id="UP000463470">
    <property type="component" value="Unassembled WGS sequence"/>
</dbReference>
<accession>A0A845L3U9</accession>
<reference evidence="3 4" key="1">
    <citation type="submission" date="2020-01" db="EMBL/GenBank/DDBJ databases">
        <title>Whole-genome sequence of Heliobacterium undosum DSM 13378.</title>
        <authorList>
            <person name="Kyndt J.A."/>
            <person name="Meyer T.E."/>
        </authorList>
    </citation>
    <scope>NUCLEOTIDE SEQUENCE [LARGE SCALE GENOMIC DNA]</scope>
    <source>
        <strain evidence="3 4">DSM 13378</strain>
    </source>
</reference>
<sequence>MMKRVHTYVSAALLGSLLLGLTGTPAMAENVYNIGSSATSCESADPPFKAQFPEKANDLSLRVEIDKVAPERLTPVDTYYVTRVVDLLVTNRNKQKVETLSAKPLRLVFPFDEVDFKRASRMNTELPIGYFRIGRWDEQKNQWRELPSRIFWNGAAGAVEADTTFGGGRYALLWTYDKEAGLSDMASDKIRMMVDYEVLLSPNEPFLKDGRLMVPLRSVAQALGCIPYWDAAESRIDLARNMEKVSLWMGKSKMVKNGKTIVEEKPDGLSPESVDGTTFVPLRLVADAFGVKVSWDDVTRTVYILKN</sequence>
<evidence type="ECO:0000256" key="1">
    <source>
        <dbReference type="SAM" id="SignalP"/>
    </source>
</evidence>
<keyword evidence="1" id="KW-0732">Signal</keyword>
<dbReference type="Gene3D" id="3.30.457.10">
    <property type="entry name" value="Copper amine oxidase-like, N-terminal domain"/>
    <property type="match status" value="1"/>
</dbReference>
<dbReference type="EMBL" id="WXEY01000005">
    <property type="protein sequence ID" value="MZP29524.1"/>
    <property type="molecule type" value="Genomic_DNA"/>
</dbReference>
<evidence type="ECO:0000313" key="3">
    <source>
        <dbReference type="EMBL" id="MZP29524.1"/>
    </source>
</evidence>
<name>A0A845L3U9_9FIRM</name>